<dbReference type="AlphaFoldDB" id="A0A8S1RNR3"/>
<organism evidence="1 2">
    <name type="scientific">Paramecium sonneborni</name>
    <dbReference type="NCBI Taxonomy" id="65129"/>
    <lineage>
        <taxon>Eukaryota</taxon>
        <taxon>Sar</taxon>
        <taxon>Alveolata</taxon>
        <taxon>Ciliophora</taxon>
        <taxon>Intramacronucleata</taxon>
        <taxon>Oligohymenophorea</taxon>
        <taxon>Peniculida</taxon>
        <taxon>Parameciidae</taxon>
        <taxon>Paramecium</taxon>
    </lineage>
</organism>
<comment type="caution">
    <text evidence="1">The sequence shown here is derived from an EMBL/GenBank/DDBJ whole genome shotgun (WGS) entry which is preliminary data.</text>
</comment>
<evidence type="ECO:0000313" key="2">
    <source>
        <dbReference type="Proteomes" id="UP000692954"/>
    </source>
</evidence>
<name>A0A8S1RNR3_9CILI</name>
<accession>A0A8S1RNR3</accession>
<keyword evidence="2" id="KW-1185">Reference proteome</keyword>
<gene>
    <name evidence="1" type="ORF">PSON_ATCC_30995.1.T2050003</name>
</gene>
<dbReference type="OrthoDB" id="315653at2759"/>
<dbReference type="EMBL" id="CAJJDN010000205">
    <property type="protein sequence ID" value="CAD8129033.1"/>
    <property type="molecule type" value="Genomic_DNA"/>
</dbReference>
<dbReference type="Proteomes" id="UP000692954">
    <property type="component" value="Unassembled WGS sequence"/>
</dbReference>
<evidence type="ECO:0000313" key="1">
    <source>
        <dbReference type="EMBL" id="CAD8129033.1"/>
    </source>
</evidence>
<reference evidence="1" key="1">
    <citation type="submission" date="2021-01" db="EMBL/GenBank/DDBJ databases">
        <authorList>
            <consortium name="Genoscope - CEA"/>
            <person name="William W."/>
        </authorList>
    </citation>
    <scope>NUCLEOTIDE SEQUENCE</scope>
</reference>
<protein>
    <submittedName>
        <fullName evidence="1">Uncharacterized protein</fullName>
    </submittedName>
</protein>
<sequence length="492" mass="58858">MKVQWFIHHKEYLNYICFDIRETSKNYEIIYEKFESLLTVITTYLRSSGFICYQILQIFNELLRILYAFQLTNPQRFLKEDIITYQKIEQGNVWKTGIEFEITMMKIMIMNSQTNSTEGKDRLINFFIELGKSIVSLDLLQKLIEGGQYLLKKMNRKTLIYYCNLLKLFFVSNNQMVNYKIITVQTASLQINLTIKGSFSLAYIRFLRLNFTFQLDILAYRPVINKSIFFKGKKDQSSIQWNKLIQFILFHKVRMNKKICTIFLISYKSRAYIKYQQLGLNNYNLKIKMKKNSRIMKSFQQVMNMKILENLINTFKSNEEEIIIIHQRIIQSFESYFKEPSKAMIQIVKDDQVTSFKQFLEAYKKRILLSNQIYDLSKFEVAKFHKLKPQLEEFEQKENQKSQENIENLKSLLIKIDDFVQQKFNELIPQPLNSFLIAIIFISCSYEFNLFLETKQEKDLNQIRLEIYFGQLISKTQTETLKTTLKHLLLIQ</sequence>
<proteinExistence type="predicted"/>